<dbReference type="RefSeq" id="WP_007106632.1">
    <property type="nucleotide sequence ID" value="NZ_BAER01000118.1"/>
</dbReference>
<sequence length="133" mass="14631">MKNVMSAYIGGLLGFLILDGLWLGLIAKDSYTQAMAGLMRSEVHIWPWVVFYSLYCLAIVQLVIRPQFSARQGKGVLLNGAVLGAAAYGAYNMTNYALLADWPLGISLQDWAWGTVVTSFSSYCGWRAQRLAS</sequence>
<dbReference type="STRING" id="1129793.GPLA_3988"/>
<organism evidence="2 3">
    <name type="scientific">Paraglaciecola polaris LMG 21857</name>
    <dbReference type="NCBI Taxonomy" id="1129793"/>
    <lineage>
        <taxon>Bacteria</taxon>
        <taxon>Pseudomonadati</taxon>
        <taxon>Pseudomonadota</taxon>
        <taxon>Gammaproteobacteria</taxon>
        <taxon>Alteromonadales</taxon>
        <taxon>Alteromonadaceae</taxon>
        <taxon>Paraglaciecola</taxon>
    </lineage>
</organism>
<gene>
    <name evidence="2" type="ORF">GPLA_3988</name>
</gene>
<protein>
    <recommendedName>
        <fullName evidence="4">Transmembrane protein</fullName>
    </recommendedName>
</protein>
<feature type="transmembrane region" description="Helical" evidence="1">
    <location>
        <begin position="45"/>
        <end position="64"/>
    </location>
</feature>
<keyword evidence="3" id="KW-1185">Reference proteome</keyword>
<name>K6ZXC0_9ALTE</name>
<evidence type="ECO:0000313" key="3">
    <source>
        <dbReference type="Proteomes" id="UP000006322"/>
    </source>
</evidence>
<comment type="caution">
    <text evidence="2">The sequence shown here is derived from an EMBL/GenBank/DDBJ whole genome shotgun (WGS) entry which is preliminary data.</text>
</comment>
<reference evidence="3" key="1">
    <citation type="journal article" date="2014" name="Environ. Microbiol.">
        <title>Comparative genomics of the marine bacterial genus Glaciecola reveals the high degree of genomic diversity and genomic characteristic for cold adaptation.</title>
        <authorList>
            <person name="Qin Q.L."/>
            <person name="Xie B.B."/>
            <person name="Yu Y."/>
            <person name="Shu Y.L."/>
            <person name="Rong J.C."/>
            <person name="Zhang Y.J."/>
            <person name="Zhao D.L."/>
            <person name="Chen X.L."/>
            <person name="Zhang X.Y."/>
            <person name="Chen B."/>
            <person name="Zhou B.C."/>
            <person name="Zhang Y.Z."/>
        </authorList>
    </citation>
    <scope>NUCLEOTIDE SEQUENCE [LARGE SCALE GENOMIC DNA]</scope>
    <source>
        <strain evidence="3">LMG 21857</strain>
    </source>
</reference>
<dbReference type="EMBL" id="BAER01000118">
    <property type="protein sequence ID" value="GAC34867.1"/>
    <property type="molecule type" value="Genomic_DNA"/>
</dbReference>
<keyword evidence="1" id="KW-0472">Membrane</keyword>
<evidence type="ECO:0008006" key="4">
    <source>
        <dbReference type="Google" id="ProtNLM"/>
    </source>
</evidence>
<evidence type="ECO:0000313" key="2">
    <source>
        <dbReference type="EMBL" id="GAC34867.1"/>
    </source>
</evidence>
<evidence type="ECO:0000256" key="1">
    <source>
        <dbReference type="SAM" id="Phobius"/>
    </source>
</evidence>
<feature type="transmembrane region" description="Helical" evidence="1">
    <location>
        <begin position="7"/>
        <end position="25"/>
    </location>
</feature>
<keyword evidence="1" id="KW-1133">Transmembrane helix</keyword>
<dbReference type="InterPro" id="IPR018687">
    <property type="entry name" value="DUF2177_membr"/>
</dbReference>
<dbReference type="Proteomes" id="UP000006322">
    <property type="component" value="Unassembled WGS sequence"/>
</dbReference>
<dbReference type="OrthoDB" id="166547at2"/>
<feature type="transmembrane region" description="Helical" evidence="1">
    <location>
        <begin position="76"/>
        <end position="99"/>
    </location>
</feature>
<proteinExistence type="predicted"/>
<keyword evidence="1" id="KW-0812">Transmembrane</keyword>
<dbReference type="Pfam" id="PF09945">
    <property type="entry name" value="DUF2177"/>
    <property type="match status" value="1"/>
</dbReference>
<dbReference type="AlphaFoldDB" id="K6ZXC0"/>
<accession>K6ZXC0</accession>